<dbReference type="EMBL" id="JACHJH010000003">
    <property type="protein sequence ID" value="MBB4893517.1"/>
    <property type="molecule type" value="Genomic_DNA"/>
</dbReference>
<keyword evidence="2" id="KW-1185">Reference proteome</keyword>
<sequence length="82" mass="9443">MHTDIARVVNEWKPTTITMANGSERLITHQIIRRFAEKVEVSTDGCWRWTAGLVPTGYGSFKAKGLETYRAYRERKKANRDA</sequence>
<proteinExistence type="predicted"/>
<gene>
    <name evidence="1" type="ORF">FHS39_002548</name>
</gene>
<name>A0A7W7LNW3_9ACTN</name>
<dbReference type="AlphaFoldDB" id="A0A7W7LNW3"/>
<protein>
    <submittedName>
        <fullName evidence="1">Uncharacterized protein</fullName>
    </submittedName>
</protein>
<comment type="caution">
    <text evidence="1">The sequence shown here is derived from an EMBL/GenBank/DDBJ whole genome shotgun (WGS) entry which is preliminary data.</text>
</comment>
<dbReference type="RefSeq" id="WP_184349355.1">
    <property type="nucleotide sequence ID" value="NZ_JACHJH010000003.1"/>
</dbReference>
<organism evidence="1 2">
    <name type="scientific">Streptomyces olivoverticillatus</name>
    <dbReference type="NCBI Taxonomy" id="66427"/>
    <lineage>
        <taxon>Bacteria</taxon>
        <taxon>Bacillati</taxon>
        <taxon>Actinomycetota</taxon>
        <taxon>Actinomycetes</taxon>
        <taxon>Kitasatosporales</taxon>
        <taxon>Streptomycetaceae</taxon>
        <taxon>Streptomyces</taxon>
    </lineage>
</organism>
<accession>A0A7W7LNW3</accession>
<evidence type="ECO:0000313" key="1">
    <source>
        <dbReference type="EMBL" id="MBB4893517.1"/>
    </source>
</evidence>
<dbReference type="Proteomes" id="UP000556084">
    <property type="component" value="Unassembled WGS sequence"/>
</dbReference>
<evidence type="ECO:0000313" key="2">
    <source>
        <dbReference type="Proteomes" id="UP000556084"/>
    </source>
</evidence>
<reference evidence="1 2" key="1">
    <citation type="submission" date="2020-08" db="EMBL/GenBank/DDBJ databases">
        <title>Genomic Encyclopedia of Type Strains, Phase III (KMG-III): the genomes of soil and plant-associated and newly described type strains.</title>
        <authorList>
            <person name="Whitman W."/>
        </authorList>
    </citation>
    <scope>NUCLEOTIDE SEQUENCE [LARGE SCALE GENOMIC DNA]</scope>
    <source>
        <strain evidence="1 2">CECT 3266</strain>
    </source>
</reference>